<feature type="non-terminal residue" evidence="2">
    <location>
        <position position="264"/>
    </location>
</feature>
<comment type="caution">
    <text evidence="2">The sequence shown here is derived from an EMBL/GenBank/DDBJ whole genome shotgun (WGS) entry which is preliminary data.</text>
</comment>
<reference evidence="2 3" key="1">
    <citation type="submission" date="2016-04" db="EMBL/GenBank/DDBJ databases">
        <title>Genome analyses suggest a sexual origin of heterokaryosis in a supposedly ancient asexual fungus.</title>
        <authorList>
            <person name="Ropars J."/>
            <person name="Sedzielewska K."/>
            <person name="Noel J."/>
            <person name="Charron P."/>
            <person name="Farinelli L."/>
            <person name="Marton T."/>
            <person name="Kruger M."/>
            <person name="Pelin A."/>
            <person name="Brachmann A."/>
            <person name="Corradi N."/>
        </authorList>
    </citation>
    <scope>NUCLEOTIDE SEQUENCE [LARGE SCALE GENOMIC DNA]</scope>
    <source>
        <strain evidence="2 3">C2</strain>
    </source>
</reference>
<feature type="region of interest" description="Disordered" evidence="1">
    <location>
        <begin position="240"/>
        <end position="264"/>
    </location>
</feature>
<name>A0A2N1M128_9GLOM</name>
<accession>A0A2N1M128</accession>
<dbReference type="EMBL" id="LLXL01007833">
    <property type="protein sequence ID" value="PKK55344.1"/>
    <property type="molecule type" value="Genomic_DNA"/>
</dbReference>
<protein>
    <submittedName>
        <fullName evidence="2">Uncharacterized protein</fullName>
    </submittedName>
</protein>
<gene>
    <name evidence="2" type="ORF">RhiirC2_832876</name>
</gene>
<feature type="compositionally biased region" description="Acidic residues" evidence="1">
    <location>
        <begin position="250"/>
        <end position="264"/>
    </location>
</feature>
<dbReference type="Proteomes" id="UP000233469">
    <property type="component" value="Unassembled WGS sequence"/>
</dbReference>
<dbReference type="VEuPathDB" id="FungiDB:FUN_011125"/>
<evidence type="ECO:0000256" key="1">
    <source>
        <dbReference type="SAM" id="MobiDB-lite"/>
    </source>
</evidence>
<reference evidence="2 3" key="2">
    <citation type="submission" date="2017-10" db="EMBL/GenBank/DDBJ databases">
        <title>Extensive intraspecific genome diversity in a model arbuscular mycorrhizal fungus.</title>
        <authorList>
            <person name="Chen E.C.H."/>
            <person name="Morin E."/>
            <person name="Baudet D."/>
            <person name="Noel J."/>
            <person name="Ndikumana S."/>
            <person name="Charron P."/>
            <person name="St-Onge C."/>
            <person name="Giorgi J."/>
            <person name="Grigoriev I.V."/>
            <person name="Roux C."/>
            <person name="Martin F.M."/>
            <person name="Corradi N."/>
        </authorList>
    </citation>
    <scope>NUCLEOTIDE SEQUENCE [LARGE SCALE GENOMIC DNA]</scope>
    <source>
        <strain evidence="2 3">C2</strain>
    </source>
</reference>
<organism evidence="2 3">
    <name type="scientific">Rhizophagus irregularis</name>
    <dbReference type="NCBI Taxonomy" id="588596"/>
    <lineage>
        <taxon>Eukaryota</taxon>
        <taxon>Fungi</taxon>
        <taxon>Fungi incertae sedis</taxon>
        <taxon>Mucoromycota</taxon>
        <taxon>Glomeromycotina</taxon>
        <taxon>Glomeromycetes</taxon>
        <taxon>Glomerales</taxon>
        <taxon>Glomeraceae</taxon>
        <taxon>Rhizophagus</taxon>
    </lineage>
</organism>
<sequence length="264" mass="30294">MFSIKTKSTTKSSTRKVPNMPVLEWKDFLANAFYTSTALDTSNHVFSRPNIAGALYSEDSFVDLFLKVMETINNKRLILLSRPESWGKRYMYRQVKGQPDAIRCSADTTPLLYDLKSDTILSVVEVKPEQLMSDLINDEIELFNAYNTALAAEDDESTAYTKHMKIIRIVRQLFGYMVINDLKYGLLTTYIRTWFFYRQDDDPDNICISPTVYINQGHTEDHASFLECMYYFENLSTTNPVAHSSPPNTDGDDSGNDDDDDNDR</sequence>
<evidence type="ECO:0000313" key="2">
    <source>
        <dbReference type="EMBL" id="PKK55344.1"/>
    </source>
</evidence>
<dbReference type="AlphaFoldDB" id="A0A2N1M128"/>
<evidence type="ECO:0000313" key="3">
    <source>
        <dbReference type="Proteomes" id="UP000233469"/>
    </source>
</evidence>
<proteinExistence type="predicted"/>